<reference evidence="2" key="1">
    <citation type="submission" date="2018-05" db="EMBL/GenBank/DDBJ databases">
        <title>Draft genome of Mucuna pruriens seed.</title>
        <authorList>
            <person name="Nnadi N.E."/>
            <person name="Vos R."/>
            <person name="Hasami M.H."/>
            <person name="Devisetty U.K."/>
            <person name="Aguiy J.C."/>
        </authorList>
    </citation>
    <scope>NUCLEOTIDE SEQUENCE [LARGE SCALE GENOMIC DNA]</scope>
    <source>
        <strain evidence="2">JCA_2017</strain>
    </source>
</reference>
<feature type="non-terminal residue" evidence="2">
    <location>
        <position position="1"/>
    </location>
</feature>
<dbReference type="Proteomes" id="UP000257109">
    <property type="component" value="Unassembled WGS sequence"/>
</dbReference>
<name>A0A371GXX1_MUCPR</name>
<evidence type="ECO:0000313" key="2">
    <source>
        <dbReference type="EMBL" id="RDX95303.1"/>
    </source>
</evidence>
<protein>
    <submittedName>
        <fullName evidence="2">Uncharacterized protein</fullName>
    </submittedName>
</protein>
<evidence type="ECO:0000256" key="1">
    <source>
        <dbReference type="SAM" id="MobiDB-lite"/>
    </source>
</evidence>
<comment type="caution">
    <text evidence="2">The sequence shown here is derived from an EMBL/GenBank/DDBJ whole genome shotgun (WGS) entry which is preliminary data.</text>
</comment>
<sequence>MTFNLPARPYVKSMYTYKLHIRRTASRSRQQGHLRRTPAIARQSQRIVGRTPAQYPMGLPLLPPIHHGKDPLSAHIRD</sequence>
<dbReference type="EMBL" id="QJKJ01004163">
    <property type="protein sequence ID" value="RDX95303.1"/>
    <property type="molecule type" value="Genomic_DNA"/>
</dbReference>
<evidence type="ECO:0000313" key="3">
    <source>
        <dbReference type="Proteomes" id="UP000257109"/>
    </source>
</evidence>
<feature type="compositionally biased region" description="Basic and acidic residues" evidence="1">
    <location>
        <begin position="67"/>
        <end position="78"/>
    </location>
</feature>
<keyword evidence="3" id="KW-1185">Reference proteome</keyword>
<feature type="region of interest" description="Disordered" evidence="1">
    <location>
        <begin position="58"/>
        <end position="78"/>
    </location>
</feature>
<gene>
    <name evidence="2" type="ORF">CR513_22204</name>
</gene>
<organism evidence="2 3">
    <name type="scientific">Mucuna pruriens</name>
    <name type="common">Velvet bean</name>
    <name type="synonym">Dolichos pruriens</name>
    <dbReference type="NCBI Taxonomy" id="157652"/>
    <lineage>
        <taxon>Eukaryota</taxon>
        <taxon>Viridiplantae</taxon>
        <taxon>Streptophyta</taxon>
        <taxon>Embryophyta</taxon>
        <taxon>Tracheophyta</taxon>
        <taxon>Spermatophyta</taxon>
        <taxon>Magnoliopsida</taxon>
        <taxon>eudicotyledons</taxon>
        <taxon>Gunneridae</taxon>
        <taxon>Pentapetalae</taxon>
        <taxon>rosids</taxon>
        <taxon>fabids</taxon>
        <taxon>Fabales</taxon>
        <taxon>Fabaceae</taxon>
        <taxon>Papilionoideae</taxon>
        <taxon>50 kb inversion clade</taxon>
        <taxon>NPAAA clade</taxon>
        <taxon>indigoferoid/millettioid clade</taxon>
        <taxon>Phaseoleae</taxon>
        <taxon>Mucuna</taxon>
    </lineage>
</organism>
<dbReference type="AlphaFoldDB" id="A0A371GXX1"/>
<proteinExistence type="predicted"/>
<accession>A0A371GXX1</accession>